<dbReference type="GO" id="GO:0016763">
    <property type="term" value="F:pentosyltransferase activity"/>
    <property type="evidence" value="ECO:0007669"/>
    <property type="project" value="TreeGrafter"/>
</dbReference>
<feature type="transmembrane region" description="Helical" evidence="8">
    <location>
        <begin position="273"/>
        <end position="291"/>
    </location>
</feature>
<feature type="transmembrane region" description="Helical" evidence="8">
    <location>
        <begin position="117"/>
        <end position="139"/>
    </location>
</feature>
<evidence type="ECO:0000256" key="3">
    <source>
        <dbReference type="ARBA" id="ARBA00022676"/>
    </source>
</evidence>
<keyword evidence="3" id="KW-0328">Glycosyltransferase</keyword>
<keyword evidence="5 8" id="KW-0812">Transmembrane</keyword>
<keyword evidence="7 8" id="KW-0472">Membrane</keyword>
<evidence type="ECO:0000256" key="7">
    <source>
        <dbReference type="ARBA" id="ARBA00023136"/>
    </source>
</evidence>
<feature type="transmembrane region" description="Helical" evidence="8">
    <location>
        <begin position="298"/>
        <end position="319"/>
    </location>
</feature>
<organism evidence="9 10">
    <name type="scientific">Hymenobacter edaphi</name>
    <dbReference type="NCBI Taxonomy" id="2211146"/>
    <lineage>
        <taxon>Bacteria</taxon>
        <taxon>Pseudomonadati</taxon>
        <taxon>Bacteroidota</taxon>
        <taxon>Cytophagia</taxon>
        <taxon>Cytophagales</taxon>
        <taxon>Hymenobacteraceae</taxon>
        <taxon>Hymenobacter</taxon>
    </lineage>
</organism>
<dbReference type="InterPro" id="IPR050297">
    <property type="entry name" value="LipidA_mod_glycosyltrf_83"/>
</dbReference>
<keyword evidence="4" id="KW-0808">Transferase</keyword>
<evidence type="ECO:0000256" key="8">
    <source>
        <dbReference type="SAM" id="Phobius"/>
    </source>
</evidence>
<feature type="transmembrane region" description="Helical" evidence="8">
    <location>
        <begin position="182"/>
        <end position="199"/>
    </location>
</feature>
<keyword evidence="10" id="KW-1185">Reference proteome</keyword>
<protein>
    <recommendedName>
        <fullName evidence="11">Glycosyltransferase RgtA/B/C/D-like domain-containing protein</fullName>
    </recommendedName>
</protein>
<dbReference type="GO" id="GO:0005886">
    <property type="term" value="C:plasma membrane"/>
    <property type="evidence" value="ECO:0007669"/>
    <property type="project" value="UniProtKB-SubCell"/>
</dbReference>
<keyword evidence="2" id="KW-1003">Cell membrane</keyword>
<evidence type="ECO:0000256" key="4">
    <source>
        <dbReference type="ARBA" id="ARBA00022679"/>
    </source>
</evidence>
<sequence length="387" mass="41817">MNTAAPAAAFWSRPRAAVAAAATALLLSLLLYALLPGLARTADSRHYLAAAASFAETGQLLNADGTPYASWGPLYPLLLALGGRQVLAWATALHVLASLLCLWSWGYLAAQLLPRRAAAWGLLLLALAAPWVVTAKFVWAEAGFQALFGLYAAALHRWLRTRRPGWLGAATVAGLLLPLQRTSGVFLLLGVGVGLLLAYPAELRRYGCALLLHAALIGSAAGGWLWHAQQVAARPEVYRSRGWPGLRETLGDYGYVLTRWLVPVQQAGWPKHWLFELLLPVLLLALAAVAWRSRQAFLRLLGAVLLTYILGHIGLTVLSRAGGNVYDVERYAAAVYGPFVLLLAEAAGRLAAGRRWALLVLACWLAYPAVRAVRVARFCHQLPVPPR</sequence>
<evidence type="ECO:0000256" key="1">
    <source>
        <dbReference type="ARBA" id="ARBA00004651"/>
    </source>
</evidence>
<evidence type="ECO:0000256" key="6">
    <source>
        <dbReference type="ARBA" id="ARBA00022989"/>
    </source>
</evidence>
<reference evidence="10" key="1">
    <citation type="submission" date="2018-05" db="EMBL/GenBank/DDBJ databases">
        <authorList>
            <person name="Nie L."/>
        </authorList>
    </citation>
    <scope>NUCLEOTIDE SEQUENCE [LARGE SCALE GENOMIC DNA]</scope>
    <source>
        <strain evidence="10">NL</strain>
    </source>
</reference>
<dbReference type="RefSeq" id="WP_111479025.1">
    <property type="nucleotide sequence ID" value="NZ_QHKM01000004.1"/>
</dbReference>
<evidence type="ECO:0000256" key="5">
    <source>
        <dbReference type="ARBA" id="ARBA00022692"/>
    </source>
</evidence>
<dbReference type="GO" id="GO:0009103">
    <property type="term" value="P:lipopolysaccharide biosynthetic process"/>
    <property type="evidence" value="ECO:0007669"/>
    <property type="project" value="UniProtKB-ARBA"/>
</dbReference>
<evidence type="ECO:0000313" key="10">
    <source>
        <dbReference type="Proteomes" id="UP000248553"/>
    </source>
</evidence>
<feature type="transmembrane region" description="Helical" evidence="8">
    <location>
        <begin position="86"/>
        <end position="105"/>
    </location>
</feature>
<evidence type="ECO:0008006" key="11">
    <source>
        <dbReference type="Google" id="ProtNLM"/>
    </source>
</evidence>
<evidence type="ECO:0000313" key="9">
    <source>
        <dbReference type="EMBL" id="RAK66115.1"/>
    </source>
</evidence>
<name>A0A328BHI6_9BACT</name>
<feature type="transmembrane region" description="Helical" evidence="8">
    <location>
        <begin position="206"/>
        <end position="226"/>
    </location>
</feature>
<dbReference type="Proteomes" id="UP000248553">
    <property type="component" value="Unassembled WGS sequence"/>
</dbReference>
<dbReference type="AlphaFoldDB" id="A0A328BHI6"/>
<proteinExistence type="predicted"/>
<comment type="subcellular location">
    <subcellularLocation>
        <location evidence="1">Cell membrane</location>
        <topology evidence="1">Multi-pass membrane protein</topology>
    </subcellularLocation>
</comment>
<keyword evidence="6 8" id="KW-1133">Transmembrane helix</keyword>
<accession>A0A328BHI6</accession>
<dbReference type="PANTHER" id="PTHR33908:SF11">
    <property type="entry name" value="MEMBRANE PROTEIN"/>
    <property type="match status" value="1"/>
</dbReference>
<gene>
    <name evidence="9" type="ORF">DLM85_15585</name>
</gene>
<dbReference type="PANTHER" id="PTHR33908">
    <property type="entry name" value="MANNOSYLTRANSFERASE YKCB-RELATED"/>
    <property type="match status" value="1"/>
</dbReference>
<evidence type="ECO:0000256" key="2">
    <source>
        <dbReference type="ARBA" id="ARBA00022475"/>
    </source>
</evidence>
<dbReference type="OrthoDB" id="870653at2"/>
<comment type="caution">
    <text evidence="9">The sequence shown here is derived from an EMBL/GenBank/DDBJ whole genome shotgun (WGS) entry which is preliminary data.</text>
</comment>
<feature type="transmembrane region" description="Helical" evidence="8">
    <location>
        <begin position="331"/>
        <end position="352"/>
    </location>
</feature>
<dbReference type="EMBL" id="QHKM01000004">
    <property type="protein sequence ID" value="RAK66115.1"/>
    <property type="molecule type" value="Genomic_DNA"/>
</dbReference>